<reference evidence="7 8" key="1">
    <citation type="submission" date="2017-01" db="EMBL/GenBank/DDBJ databases">
        <authorList>
            <person name="Mah S.A."/>
            <person name="Swanson W.J."/>
            <person name="Moy G.W."/>
            <person name="Vacquier V.D."/>
        </authorList>
    </citation>
    <scope>NUCLEOTIDE SEQUENCE [LARGE SCALE GENOMIC DNA]</scope>
    <source>
        <strain evidence="7 8">DSM 11589</strain>
    </source>
</reference>
<dbReference type="GO" id="GO:0005524">
    <property type="term" value="F:ATP binding"/>
    <property type="evidence" value="ECO:0007669"/>
    <property type="project" value="UniProtKB-KW"/>
</dbReference>
<comment type="similarity">
    <text evidence="1">Belongs to the ABC transporter superfamily.</text>
</comment>
<gene>
    <name evidence="7" type="ORF">SAMN05421779_101122</name>
</gene>
<keyword evidence="2" id="KW-0813">Transport</keyword>
<keyword evidence="8" id="KW-1185">Reference proteome</keyword>
<sequence length="231" mass="25301">MLTVTDIHSYYGKSHVLEGVSLTVNKGELVTLLGRNGAGKTTTLRSIVGIVSPRQGSITFDGSETVGMETFEIARRGIALVPEHRGIFRMLTVAENLEIAVRSGSQWSLADVYGLFPRLWERRKNGGNALSGGEQQMLAIARALVNGPRILLLDEPTEGLAPVIVDELVNILREIKRSGVPVLLVEQNLNVCRKLADRHYVLEQGQVVYHGTAAEFDADPTIRDRYLALSA</sequence>
<organism evidence="7 8">
    <name type="scientific">Insolitispirillum peregrinum</name>
    <dbReference type="NCBI Taxonomy" id="80876"/>
    <lineage>
        <taxon>Bacteria</taxon>
        <taxon>Pseudomonadati</taxon>
        <taxon>Pseudomonadota</taxon>
        <taxon>Alphaproteobacteria</taxon>
        <taxon>Rhodospirillales</taxon>
        <taxon>Novispirillaceae</taxon>
        <taxon>Insolitispirillum</taxon>
    </lineage>
</organism>
<dbReference type="InterPro" id="IPR003593">
    <property type="entry name" value="AAA+_ATPase"/>
</dbReference>
<evidence type="ECO:0000313" key="8">
    <source>
        <dbReference type="Proteomes" id="UP000185678"/>
    </source>
</evidence>
<dbReference type="AlphaFoldDB" id="A0A1N7IIJ2"/>
<evidence type="ECO:0000259" key="6">
    <source>
        <dbReference type="PROSITE" id="PS50893"/>
    </source>
</evidence>
<dbReference type="CDD" id="cd03224">
    <property type="entry name" value="ABC_TM1139_LivF_branched"/>
    <property type="match status" value="1"/>
</dbReference>
<dbReference type="InterPro" id="IPR017871">
    <property type="entry name" value="ABC_transporter-like_CS"/>
</dbReference>
<keyword evidence="3" id="KW-0547">Nucleotide-binding</keyword>
<dbReference type="GO" id="GO:0015658">
    <property type="term" value="F:branched-chain amino acid transmembrane transporter activity"/>
    <property type="evidence" value="ECO:0007669"/>
    <property type="project" value="TreeGrafter"/>
</dbReference>
<dbReference type="STRING" id="80876.SAMN05421779_101122"/>
<keyword evidence="5" id="KW-0029">Amino-acid transport</keyword>
<dbReference type="PROSITE" id="PS50893">
    <property type="entry name" value="ABC_TRANSPORTER_2"/>
    <property type="match status" value="1"/>
</dbReference>
<evidence type="ECO:0000256" key="3">
    <source>
        <dbReference type="ARBA" id="ARBA00022741"/>
    </source>
</evidence>
<feature type="domain" description="ABC transporter" evidence="6">
    <location>
        <begin position="2"/>
        <end position="229"/>
    </location>
</feature>
<dbReference type="GO" id="GO:0016887">
    <property type="term" value="F:ATP hydrolysis activity"/>
    <property type="evidence" value="ECO:0007669"/>
    <property type="project" value="InterPro"/>
</dbReference>
<proteinExistence type="inferred from homology"/>
<accession>A0A1N7IIJ2</accession>
<dbReference type="SUPFAM" id="SSF52540">
    <property type="entry name" value="P-loop containing nucleoside triphosphate hydrolases"/>
    <property type="match status" value="1"/>
</dbReference>
<dbReference type="InterPro" id="IPR003439">
    <property type="entry name" value="ABC_transporter-like_ATP-bd"/>
</dbReference>
<evidence type="ECO:0000256" key="5">
    <source>
        <dbReference type="ARBA" id="ARBA00022970"/>
    </source>
</evidence>
<evidence type="ECO:0000256" key="2">
    <source>
        <dbReference type="ARBA" id="ARBA00022448"/>
    </source>
</evidence>
<dbReference type="OrthoDB" id="9775250at2"/>
<dbReference type="Gene3D" id="3.40.50.300">
    <property type="entry name" value="P-loop containing nucleotide triphosphate hydrolases"/>
    <property type="match status" value="1"/>
</dbReference>
<evidence type="ECO:0000256" key="1">
    <source>
        <dbReference type="ARBA" id="ARBA00005417"/>
    </source>
</evidence>
<dbReference type="InterPro" id="IPR052156">
    <property type="entry name" value="BCAA_Transport_ATP-bd_LivF"/>
</dbReference>
<protein>
    <submittedName>
        <fullName evidence="7">Amino acid/amide ABC transporter ATP-binding protein 2, HAAT family</fullName>
    </submittedName>
</protein>
<evidence type="ECO:0000256" key="4">
    <source>
        <dbReference type="ARBA" id="ARBA00022840"/>
    </source>
</evidence>
<name>A0A1N7IIJ2_9PROT</name>
<dbReference type="Pfam" id="PF00005">
    <property type="entry name" value="ABC_tran"/>
    <property type="match status" value="1"/>
</dbReference>
<keyword evidence="4 7" id="KW-0067">ATP-binding</keyword>
<dbReference type="SMART" id="SM00382">
    <property type="entry name" value="AAA"/>
    <property type="match status" value="1"/>
</dbReference>
<dbReference type="InterPro" id="IPR027417">
    <property type="entry name" value="P-loop_NTPase"/>
</dbReference>
<dbReference type="RefSeq" id="WP_076398027.1">
    <property type="nucleotide sequence ID" value="NZ_FTOA01000001.1"/>
</dbReference>
<dbReference type="EMBL" id="FTOA01000001">
    <property type="protein sequence ID" value="SIS36811.1"/>
    <property type="molecule type" value="Genomic_DNA"/>
</dbReference>
<dbReference type="PANTHER" id="PTHR43820:SF2">
    <property type="entry name" value="ABC TRANSPORTER ATP-BINDING PROTEIN"/>
    <property type="match status" value="1"/>
</dbReference>
<dbReference type="PROSITE" id="PS00211">
    <property type="entry name" value="ABC_TRANSPORTER_1"/>
    <property type="match status" value="1"/>
</dbReference>
<evidence type="ECO:0000313" key="7">
    <source>
        <dbReference type="EMBL" id="SIS36811.1"/>
    </source>
</evidence>
<dbReference type="PANTHER" id="PTHR43820">
    <property type="entry name" value="HIGH-AFFINITY BRANCHED-CHAIN AMINO ACID TRANSPORT ATP-BINDING PROTEIN LIVF"/>
    <property type="match status" value="1"/>
</dbReference>
<dbReference type="Proteomes" id="UP000185678">
    <property type="component" value="Unassembled WGS sequence"/>
</dbReference>
<dbReference type="GO" id="GO:0015807">
    <property type="term" value="P:L-amino acid transport"/>
    <property type="evidence" value="ECO:0007669"/>
    <property type="project" value="TreeGrafter"/>
</dbReference>